<evidence type="ECO:0000259" key="4">
    <source>
        <dbReference type="Pfam" id="PF05592"/>
    </source>
</evidence>
<dbReference type="Gene3D" id="2.60.420.10">
    <property type="entry name" value="Maltose phosphorylase, domain 3"/>
    <property type="match status" value="1"/>
</dbReference>
<dbReference type="InterPro" id="IPR035396">
    <property type="entry name" value="Bac_rhamnosid6H"/>
</dbReference>
<evidence type="ECO:0000313" key="7">
    <source>
        <dbReference type="EMBL" id="VGO12549.1"/>
    </source>
</evidence>
<dbReference type="Pfam" id="PF05592">
    <property type="entry name" value="Bac_rhamnosid"/>
    <property type="match status" value="1"/>
</dbReference>
<gene>
    <name evidence="7" type="ORF">PDESU_01102</name>
</gene>
<dbReference type="InterPro" id="IPR012341">
    <property type="entry name" value="6hp_glycosidase-like_sf"/>
</dbReference>
<dbReference type="SUPFAM" id="SSF48208">
    <property type="entry name" value="Six-hairpin glycosidases"/>
    <property type="match status" value="1"/>
</dbReference>
<dbReference type="GO" id="GO:0005975">
    <property type="term" value="P:carbohydrate metabolic process"/>
    <property type="evidence" value="ECO:0007669"/>
    <property type="project" value="InterPro"/>
</dbReference>
<evidence type="ECO:0000259" key="6">
    <source>
        <dbReference type="Pfam" id="PF17390"/>
    </source>
</evidence>
<dbReference type="PANTHER" id="PTHR33307:SF6">
    <property type="entry name" value="ALPHA-RHAMNOSIDASE (EUROFUNG)-RELATED"/>
    <property type="match status" value="1"/>
</dbReference>
<feature type="domain" description="Alpha-L-rhamnosidase six-hairpin glycosidase" evidence="5">
    <location>
        <begin position="173"/>
        <end position="495"/>
    </location>
</feature>
<evidence type="ECO:0000256" key="1">
    <source>
        <dbReference type="ARBA" id="ARBA00001445"/>
    </source>
</evidence>
<dbReference type="PANTHER" id="PTHR33307">
    <property type="entry name" value="ALPHA-RHAMNOSIDASE (EUROFUNG)"/>
    <property type="match status" value="1"/>
</dbReference>
<dbReference type="Pfam" id="PF17389">
    <property type="entry name" value="Bac_rhamnosid6H"/>
    <property type="match status" value="1"/>
</dbReference>
<dbReference type="InterPro" id="IPR008902">
    <property type="entry name" value="Rhamnosid_concanavalin"/>
</dbReference>
<evidence type="ECO:0000256" key="2">
    <source>
        <dbReference type="ARBA" id="ARBA00012652"/>
    </source>
</evidence>
<sequence>MMKENVLQWATVSVAGIMMGSTTLAAPTHLVDERPVEISHVSPDVVLVDFGKVAYGNLRLQPPANATGTVTVHFGEDFVDGRINRKPKGTVRYNQTSVTLAGSQAIVAAPPADPRNTELVSTRKHYHPPAILTPEEWGVVLPFRWVEIEGWNGTLKPEQIVRQSAYASTWKDDAAAFESSDDMLNRIWDLCRYSIKATTFAGVYVDGDRERIPYEADAYLNQLSHYYTDDDKVMARDTINYLLLDGIGTWPTEWAPHMVFMVHADWMHTGDLGWMSGRYQALKSKLLLHRKGDDGLIFSEEVDMKKTDIVDWPQKERDGYVFTPRNTVVNAFYLRAIKLMAEMARAIGFEEEAKRYEADFDASYAAFQKTFFDEGKGLYLDGVDTDHISSHANLYPLAFGLVPEPHRSGMADWLAGRGMRCSVYAAQYLMEGLFENGAGTQALALMVADNDRSWKHMVDSGTTISWEAWDLKYKPNQDWNHAWGAAPANLLPRYVLGAEPLAPSWKTARISPNLGDLKSAQGKVPTRMGAILVEWEVAGNFKMKLQLPEGMAAQVDLPAVGESSQVLLDGKPVKASLRAGRWVLEERVEGSVVIEVR</sequence>
<dbReference type="Proteomes" id="UP000366872">
    <property type="component" value="Unassembled WGS sequence"/>
</dbReference>
<feature type="domain" description="Alpha-L-rhamnosidase C-terminal" evidence="6">
    <location>
        <begin position="497"/>
        <end position="562"/>
    </location>
</feature>
<dbReference type="AlphaFoldDB" id="A0A6C2TY70"/>
<name>A0A6C2TY70_PONDE</name>
<organism evidence="7 8">
    <name type="scientific">Pontiella desulfatans</name>
    <dbReference type="NCBI Taxonomy" id="2750659"/>
    <lineage>
        <taxon>Bacteria</taxon>
        <taxon>Pseudomonadati</taxon>
        <taxon>Kiritimatiellota</taxon>
        <taxon>Kiritimatiellia</taxon>
        <taxon>Kiritimatiellales</taxon>
        <taxon>Pontiellaceae</taxon>
        <taxon>Pontiella</taxon>
    </lineage>
</organism>
<dbReference type="RefSeq" id="WP_222847068.1">
    <property type="nucleotide sequence ID" value="NZ_CAAHFG010000001.1"/>
</dbReference>
<dbReference type="EMBL" id="CAAHFG010000001">
    <property type="protein sequence ID" value="VGO12549.1"/>
    <property type="molecule type" value="Genomic_DNA"/>
</dbReference>
<evidence type="ECO:0000259" key="5">
    <source>
        <dbReference type="Pfam" id="PF17389"/>
    </source>
</evidence>
<dbReference type="Pfam" id="PF17390">
    <property type="entry name" value="Bac_rhamnosid_C"/>
    <property type="match status" value="1"/>
</dbReference>
<dbReference type="InterPro" id="IPR016007">
    <property type="entry name" value="Alpha_rhamnosid"/>
</dbReference>
<dbReference type="GO" id="GO:0030596">
    <property type="term" value="F:alpha-L-rhamnosidase activity"/>
    <property type="evidence" value="ECO:0007669"/>
    <property type="project" value="UniProtKB-EC"/>
</dbReference>
<accession>A0A6C2TY70</accession>
<dbReference type="Gene3D" id="2.60.120.260">
    <property type="entry name" value="Galactose-binding domain-like"/>
    <property type="match status" value="1"/>
</dbReference>
<feature type="domain" description="Alpha-L-rhamnosidase concanavalin-like" evidence="4">
    <location>
        <begin position="40"/>
        <end position="103"/>
    </location>
</feature>
<reference evidence="7 8" key="1">
    <citation type="submission" date="2019-04" db="EMBL/GenBank/DDBJ databases">
        <authorList>
            <person name="Van Vliet M D."/>
        </authorList>
    </citation>
    <scope>NUCLEOTIDE SEQUENCE [LARGE SCALE GENOMIC DNA]</scope>
    <source>
        <strain evidence="7 8">F1</strain>
    </source>
</reference>
<dbReference type="EC" id="3.2.1.40" evidence="2"/>
<keyword evidence="3" id="KW-0378">Hydrolase</keyword>
<dbReference type="Gene3D" id="1.50.10.10">
    <property type="match status" value="1"/>
</dbReference>
<protein>
    <recommendedName>
        <fullName evidence="2">alpha-L-rhamnosidase</fullName>
        <ecNumber evidence="2">3.2.1.40</ecNumber>
    </recommendedName>
</protein>
<evidence type="ECO:0000256" key="3">
    <source>
        <dbReference type="ARBA" id="ARBA00022801"/>
    </source>
</evidence>
<evidence type="ECO:0000313" key="8">
    <source>
        <dbReference type="Proteomes" id="UP000366872"/>
    </source>
</evidence>
<dbReference type="InterPro" id="IPR035398">
    <property type="entry name" value="Bac_rhamnosid_C"/>
</dbReference>
<comment type="catalytic activity">
    <reaction evidence="1">
        <text>Hydrolysis of terminal non-reducing alpha-L-rhamnose residues in alpha-L-rhamnosides.</text>
        <dbReference type="EC" id="3.2.1.40"/>
    </reaction>
</comment>
<dbReference type="InterPro" id="IPR008928">
    <property type="entry name" value="6-hairpin_glycosidase_sf"/>
</dbReference>
<keyword evidence="8" id="KW-1185">Reference proteome</keyword>
<proteinExistence type="predicted"/>